<gene>
    <name evidence="1" type="ORF">HETIRDRAFT_440102</name>
</gene>
<evidence type="ECO:0000313" key="2">
    <source>
        <dbReference type="Proteomes" id="UP000030671"/>
    </source>
</evidence>
<dbReference type="InParanoid" id="W4K7T0"/>
<dbReference type="Proteomes" id="UP000030671">
    <property type="component" value="Unassembled WGS sequence"/>
</dbReference>
<dbReference type="EMBL" id="KI925458">
    <property type="protein sequence ID" value="ETW81843.1"/>
    <property type="molecule type" value="Genomic_DNA"/>
</dbReference>
<organism evidence="1 2">
    <name type="scientific">Heterobasidion irregulare (strain TC 32-1)</name>
    <dbReference type="NCBI Taxonomy" id="747525"/>
    <lineage>
        <taxon>Eukaryota</taxon>
        <taxon>Fungi</taxon>
        <taxon>Dikarya</taxon>
        <taxon>Basidiomycota</taxon>
        <taxon>Agaricomycotina</taxon>
        <taxon>Agaricomycetes</taxon>
        <taxon>Russulales</taxon>
        <taxon>Bondarzewiaceae</taxon>
        <taxon>Heterobasidion</taxon>
        <taxon>Heterobasidion annosum species complex</taxon>
    </lineage>
</organism>
<reference evidence="1 2" key="1">
    <citation type="journal article" date="2012" name="New Phytol.">
        <title>Insight into trade-off between wood decay and parasitism from the genome of a fungal forest pathogen.</title>
        <authorList>
            <person name="Olson A."/>
            <person name="Aerts A."/>
            <person name="Asiegbu F."/>
            <person name="Belbahri L."/>
            <person name="Bouzid O."/>
            <person name="Broberg A."/>
            <person name="Canback B."/>
            <person name="Coutinho P.M."/>
            <person name="Cullen D."/>
            <person name="Dalman K."/>
            <person name="Deflorio G."/>
            <person name="van Diepen L.T."/>
            <person name="Dunand C."/>
            <person name="Duplessis S."/>
            <person name="Durling M."/>
            <person name="Gonthier P."/>
            <person name="Grimwood J."/>
            <person name="Fossdal C.G."/>
            <person name="Hansson D."/>
            <person name="Henrissat B."/>
            <person name="Hietala A."/>
            <person name="Himmelstrand K."/>
            <person name="Hoffmeister D."/>
            <person name="Hogberg N."/>
            <person name="James T.Y."/>
            <person name="Karlsson M."/>
            <person name="Kohler A."/>
            <person name="Kues U."/>
            <person name="Lee Y.H."/>
            <person name="Lin Y.C."/>
            <person name="Lind M."/>
            <person name="Lindquist E."/>
            <person name="Lombard V."/>
            <person name="Lucas S."/>
            <person name="Lunden K."/>
            <person name="Morin E."/>
            <person name="Murat C."/>
            <person name="Park J."/>
            <person name="Raffaello T."/>
            <person name="Rouze P."/>
            <person name="Salamov A."/>
            <person name="Schmutz J."/>
            <person name="Solheim H."/>
            <person name="Stahlberg J."/>
            <person name="Velez H."/>
            <person name="de Vries R.P."/>
            <person name="Wiebenga A."/>
            <person name="Woodward S."/>
            <person name="Yakovlev I."/>
            <person name="Garbelotto M."/>
            <person name="Martin F."/>
            <person name="Grigoriev I.V."/>
            <person name="Stenlid J."/>
        </authorList>
    </citation>
    <scope>NUCLEOTIDE SEQUENCE [LARGE SCALE GENOMIC DNA]</scope>
    <source>
        <strain evidence="1 2">TC 32-1</strain>
    </source>
</reference>
<dbReference type="KEGG" id="hir:HETIRDRAFT_440102"/>
<evidence type="ECO:0000313" key="1">
    <source>
        <dbReference type="EMBL" id="ETW81843.1"/>
    </source>
</evidence>
<dbReference type="RefSeq" id="XP_009546439.1">
    <property type="nucleotide sequence ID" value="XM_009548144.1"/>
</dbReference>
<protein>
    <submittedName>
        <fullName evidence="1">Uncharacterized protein</fullName>
    </submittedName>
</protein>
<sequence length="72" mass="7918">MIVILSPERRSEVHAAEDLTRLVVDITPISTIRSCQDSAAPANQLPQVIVARQEKRCLNPNTVILTARITSP</sequence>
<dbReference type="HOGENOM" id="CLU_2722536_0_0_1"/>
<accession>W4K7T0</accession>
<keyword evidence="2" id="KW-1185">Reference proteome</keyword>
<proteinExistence type="predicted"/>
<dbReference type="AlphaFoldDB" id="W4K7T0"/>
<name>W4K7T0_HETIT</name>
<dbReference type="GeneID" id="20675227"/>